<gene>
    <name evidence="7" type="ORF">GSI_05343</name>
</gene>
<keyword evidence="4" id="KW-0418">Kinase</keyword>
<accession>A0A2G8SFU8</accession>
<dbReference type="PROSITE" id="PS50011">
    <property type="entry name" value="PROTEIN_KINASE_DOM"/>
    <property type="match status" value="1"/>
</dbReference>
<evidence type="ECO:0000256" key="3">
    <source>
        <dbReference type="ARBA" id="ARBA00022741"/>
    </source>
</evidence>
<name>A0A2G8SFU8_9APHY</name>
<dbReference type="GO" id="GO:0004674">
    <property type="term" value="F:protein serine/threonine kinase activity"/>
    <property type="evidence" value="ECO:0007669"/>
    <property type="project" value="UniProtKB-KW"/>
</dbReference>
<dbReference type="GO" id="GO:0043484">
    <property type="term" value="P:regulation of RNA splicing"/>
    <property type="evidence" value="ECO:0007669"/>
    <property type="project" value="TreeGrafter"/>
</dbReference>
<dbReference type="Gene3D" id="3.30.200.20">
    <property type="entry name" value="Phosphorylase Kinase, domain 1"/>
    <property type="match status" value="1"/>
</dbReference>
<dbReference type="Gene3D" id="1.10.510.10">
    <property type="entry name" value="Transferase(Phosphotransferase) domain 1"/>
    <property type="match status" value="1"/>
</dbReference>
<evidence type="ECO:0000313" key="7">
    <source>
        <dbReference type="EMBL" id="PIL32639.1"/>
    </source>
</evidence>
<proteinExistence type="predicted"/>
<keyword evidence="3" id="KW-0547">Nucleotide-binding</keyword>
<keyword evidence="8" id="KW-1185">Reference proteome</keyword>
<dbReference type="EMBL" id="AYKW01000010">
    <property type="protein sequence ID" value="PIL32639.1"/>
    <property type="molecule type" value="Genomic_DNA"/>
</dbReference>
<dbReference type="SUPFAM" id="SSF56112">
    <property type="entry name" value="Protein kinase-like (PK-like)"/>
    <property type="match status" value="1"/>
</dbReference>
<sequence>MWDVLHSRYQVVGKLGNGAYSTVWLCRDLVEHCHVTVKVCTQLGIPVERELSALKHLNSLPASEHIGRTFIRTALDHFELPADPKSSNPAPFPCFVYKPMATSLYQFRKLFPQNRFPKQLLKSILQHVLLAIHYLHIEAKMIHADIQEGNILLSLDDPNILEEFEEEEWRNPSPRKIDGDRVVYLSRLMHMHMTYDKYGPPILCDFTEARFGSATYTDLIQPDVYRAPEVILAIPWDEKVDIWSVGVLIWDMFEGTHMFKTAGGPENKYRTVNHLAHMVSLLGPPPVDFLKRTEVDWIPWKYFDKQGEGNWIGKASVPEDSLEQLEENLEGEDKAQFLAFVRKMVTWKPEDRCSIEELLKDPWLN</sequence>
<protein>
    <recommendedName>
        <fullName evidence="6">Protein kinase domain-containing protein</fullName>
    </recommendedName>
</protein>
<organism evidence="7 8">
    <name type="scientific">Ganoderma sinense ZZ0214-1</name>
    <dbReference type="NCBI Taxonomy" id="1077348"/>
    <lineage>
        <taxon>Eukaryota</taxon>
        <taxon>Fungi</taxon>
        <taxon>Dikarya</taxon>
        <taxon>Basidiomycota</taxon>
        <taxon>Agaricomycotina</taxon>
        <taxon>Agaricomycetes</taxon>
        <taxon>Polyporales</taxon>
        <taxon>Polyporaceae</taxon>
        <taxon>Ganoderma</taxon>
    </lineage>
</organism>
<evidence type="ECO:0000256" key="2">
    <source>
        <dbReference type="ARBA" id="ARBA00022679"/>
    </source>
</evidence>
<dbReference type="InterPro" id="IPR051175">
    <property type="entry name" value="CLK_kinases"/>
</dbReference>
<keyword evidence="1" id="KW-0723">Serine/threonine-protein kinase</keyword>
<dbReference type="PANTHER" id="PTHR45646:SF11">
    <property type="entry name" value="SERINE_THREONINE-PROTEIN KINASE DOA"/>
    <property type="match status" value="1"/>
</dbReference>
<keyword evidence="5" id="KW-0067">ATP-binding</keyword>
<reference evidence="7 8" key="1">
    <citation type="journal article" date="2015" name="Sci. Rep.">
        <title>Chromosome-level genome map provides insights into diverse defense mechanisms in the medicinal fungus Ganoderma sinense.</title>
        <authorList>
            <person name="Zhu Y."/>
            <person name="Xu J."/>
            <person name="Sun C."/>
            <person name="Zhou S."/>
            <person name="Xu H."/>
            <person name="Nelson D.R."/>
            <person name="Qian J."/>
            <person name="Song J."/>
            <person name="Luo H."/>
            <person name="Xiang L."/>
            <person name="Li Y."/>
            <person name="Xu Z."/>
            <person name="Ji A."/>
            <person name="Wang L."/>
            <person name="Lu S."/>
            <person name="Hayward A."/>
            <person name="Sun W."/>
            <person name="Li X."/>
            <person name="Schwartz D.C."/>
            <person name="Wang Y."/>
            <person name="Chen S."/>
        </authorList>
    </citation>
    <scope>NUCLEOTIDE SEQUENCE [LARGE SCALE GENOMIC DNA]</scope>
    <source>
        <strain evidence="7 8">ZZ0214-1</strain>
    </source>
</reference>
<keyword evidence="2" id="KW-0808">Transferase</keyword>
<dbReference type="Pfam" id="PF00069">
    <property type="entry name" value="Pkinase"/>
    <property type="match status" value="2"/>
</dbReference>
<evidence type="ECO:0000313" key="8">
    <source>
        <dbReference type="Proteomes" id="UP000230002"/>
    </source>
</evidence>
<dbReference type="GO" id="GO:0005524">
    <property type="term" value="F:ATP binding"/>
    <property type="evidence" value="ECO:0007669"/>
    <property type="project" value="UniProtKB-KW"/>
</dbReference>
<evidence type="ECO:0000256" key="1">
    <source>
        <dbReference type="ARBA" id="ARBA00022527"/>
    </source>
</evidence>
<feature type="domain" description="Protein kinase" evidence="6">
    <location>
        <begin position="9"/>
        <end position="364"/>
    </location>
</feature>
<dbReference type="AlphaFoldDB" id="A0A2G8SFU8"/>
<dbReference type="STRING" id="1077348.A0A2G8SFU8"/>
<dbReference type="PANTHER" id="PTHR45646">
    <property type="entry name" value="SERINE/THREONINE-PROTEIN KINASE DOA-RELATED"/>
    <property type="match status" value="1"/>
</dbReference>
<dbReference type="InterPro" id="IPR011009">
    <property type="entry name" value="Kinase-like_dom_sf"/>
</dbReference>
<comment type="caution">
    <text evidence="7">The sequence shown here is derived from an EMBL/GenBank/DDBJ whole genome shotgun (WGS) entry which is preliminary data.</text>
</comment>
<evidence type="ECO:0000259" key="6">
    <source>
        <dbReference type="PROSITE" id="PS50011"/>
    </source>
</evidence>
<dbReference type="GO" id="GO:0005634">
    <property type="term" value="C:nucleus"/>
    <property type="evidence" value="ECO:0007669"/>
    <property type="project" value="TreeGrafter"/>
</dbReference>
<dbReference type="Proteomes" id="UP000230002">
    <property type="component" value="Unassembled WGS sequence"/>
</dbReference>
<evidence type="ECO:0000256" key="5">
    <source>
        <dbReference type="ARBA" id="ARBA00022840"/>
    </source>
</evidence>
<evidence type="ECO:0000256" key="4">
    <source>
        <dbReference type="ARBA" id="ARBA00022777"/>
    </source>
</evidence>
<dbReference type="InterPro" id="IPR000719">
    <property type="entry name" value="Prot_kinase_dom"/>
</dbReference>
<dbReference type="OrthoDB" id="5979581at2759"/>
<dbReference type="SMART" id="SM00220">
    <property type="entry name" value="S_TKc"/>
    <property type="match status" value="1"/>
</dbReference>